<accession>A0A0G0ZLX1</accession>
<reference evidence="1 2" key="1">
    <citation type="journal article" date="2015" name="Nature">
        <title>rRNA introns, odd ribosomes, and small enigmatic genomes across a large radiation of phyla.</title>
        <authorList>
            <person name="Brown C.T."/>
            <person name="Hug L.A."/>
            <person name="Thomas B.C."/>
            <person name="Sharon I."/>
            <person name="Castelle C.J."/>
            <person name="Singh A."/>
            <person name="Wilkins M.J."/>
            <person name="Williams K.H."/>
            <person name="Banfield J.F."/>
        </authorList>
    </citation>
    <scope>NUCLEOTIDE SEQUENCE [LARGE SCALE GENOMIC DNA]</scope>
</reference>
<organism evidence="1 2">
    <name type="scientific">Candidatus Yanofskybacteria bacterium GW2011_GWA1_41_6</name>
    <dbReference type="NCBI Taxonomy" id="1619020"/>
    <lineage>
        <taxon>Bacteria</taxon>
        <taxon>Candidatus Yanofskyibacteriota</taxon>
    </lineage>
</organism>
<gene>
    <name evidence="1" type="ORF">UU70_C0002G0002</name>
</gene>
<evidence type="ECO:0000313" key="1">
    <source>
        <dbReference type="EMBL" id="KKS13978.1"/>
    </source>
</evidence>
<dbReference type="Proteomes" id="UP000034380">
    <property type="component" value="Unassembled WGS sequence"/>
</dbReference>
<proteinExistence type="predicted"/>
<sequence>MRLSIKERAGIIDTSRIFETGHLARAFLENMADVKKKKNLEREIIIEGNKHLALCEKCRHKLEELEKRPKDQDLPL</sequence>
<evidence type="ECO:0000313" key="2">
    <source>
        <dbReference type="Proteomes" id="UP000034380"/>
    </source>
</evidence>
<comment type="caution">
    <text evidence="1">The sequence shown here is derived from an EMBL/GenBank/DDBJ whole genome shotgun (WGS) entry which is preliminary data.</text>
</comment>
<protein>
    <submittedName>
        <fullName evidence="1">Uncharacterized protein</fullName>
    </submittedName>
</protein>
<name>A0A0G0ZLX1_9BACT</name>
<dbReference type="EMBL" id="LCBQ01000002">
    <property type="protein sequence ID" value="KKS13978.1"/>
    <property type="molecule type" value="Genomic_DNA"/>
</dbReference>
<dbReference type="AlphaFoldDB" id="A0A0G0ZLX1"/>